<sequence length="376" mass="40605">MTAPAPPDPPFVPGLDLARALYEEAVRPILADTHPGLPYAAARIGPGSEVLGLDSARSTDHDWGPRLQLFLAPDDARRHGPALHRLLAERLPGRIRGWSTHYRSSGDPDDPVSHLAPADGPVDHRVTVHDLPGWLAERLGPPAAAWAATEPSATDWLALPQQRLAEFTGGAVLHDGPGTLTAARARLRWYPDQVWRHLLACQWQRIAREEAFVGRCAEAGDDLGAAVTTARLARDLMRLALLMGRRYAPYGKWLGSAFARLDTGPALAPALRAALAAPDPAAKARHLADAYEAAARAHNALGLTEPLDPARRRYHSRPYPVLHADRFARALQRTVTEPQLRDRPLIGAVDQWADSTDLSAHPGAVRAAVDALAGEG</sequence>
<name>A0A3N4RF22_9ACTN</name>
<keyword evidence="3" id="KW-1185">Reference proteome</keyword>
<evidence type="ECO:0000313" key="3">
    <source>
        <dbReference type="Proteomes" id="UP000266906"/>
    </source>
</evidence>
<gene>
    <name evidence="2" type="ORF">EDD38_6580</name>
</gene>
<feature type="domain" description="DUF4037" evidence="1">
    <location>
        <begin position="156"/>
        <end position="254"/>
    </location>
</feature>
<evidence type="ECO:0000259" key="1">
    <source>
        <dbReference type="Pfam" id="PF13228"/>
    </source>
</evidence>
<dbReference type="RefSeq" id="WP_123820890.1">
    <property type="nucleotide sequence ID" value="NZ_RKQG01000002.1"/>
</dbReference>
<proteinExistence type="predicted"/>
<evidence type="ECO:0000313" key="2">
    <source>
        <dbReference type="EMBL" id="RPE29425.1"/>
    </source>
</evidence>
<comment type="caution">
    <text evidence="2">The sequence shown here is derived from an EMBL/GenBank/DDBJ whole genome shotgun (WGS) entry which is preliminary data.</text>
</comment>
<reference evidence="2 3" key="1">
    <citation type="submission" date="2018-11" db="EMBL/GenBank/DDBJ databases">
        <title>Sequencing the genomes of 1000 actinobacteria strains.</title>
        <authorList>
            <person name="Klenk H.-P."/>
        </authorList>
    </citation>
    <scope>NUCLEOTIDE SEQUENCE [LARGE SCALE GENOMIC DNA]</scope>
    <source>
        <strain evidence="2 3">DSM 44781</strain>
    </source>
</reference>
<protein>
    <submittedName>
        <fullName evidence="2">Uncharacterized protein DUF4037</fullName>
    </submittedName>
</protein>
<dbReference type="Proteomes" id="UP000266906">
    <property type="component" value="Unassembled WGS sequence"/>
</dbReference>
<dbReference type="EMBL" id="RKQG01000002">
    <property type="protein sequence ID" value="RPE29425.1"/>
    <property type="molecule type" value="Genomic_DNA"/>
</dbReference>
<organism evidence="2 3">
    <name type="scientific">Kitasatospora cineracea</name>
    <dbReference type="NCBI Taxonomy" id="88074"/>
    <lineage>
        <taxon>Bacteria</taxon>
        <taxon>Bacillati</taxon>
        <taxon>Actinomycetota</taxon>
        <taxon>Actinomycetes</taxon>
        <taxon>Kitasatosporales</taxon>
        <taxon>Streptomycetaceae</taxon>
        <taxon>Kitasatospora</taxon>
    </lineage>
</organism>
<dbReference type="InterPro" id="IPR025117">
    <property type="entry name" value="DUF4037"/>
</dbReference>
<accession>A0A3N4RF22</accession>
<dbReference type="AlphaFoldDB" id="A0A3N4RF22"/>
<dbReference type="Pfam" id="PF13228">
    <property type="entry name" value="DUF4037"/>
    <property type="match status" value="1"/>
</dbReference>